<name>A0A2K5L256_CERAT</name>
<feature type="transmembrane region" description="Helical" evidence="8">
    <location>
        <begin position="77"/>
        <end position="98"/>
    </location>
</feature>
<reference evidence="10" key="1">
    <citation type="submission" date="2025-08" db="UniProtKB">
        <authorList>
            <consortium name="Ensembl"/>
        </authorList>
    </citation>
    <scope>IDENTIFICATION</scope>
</reference>
<feature type="transmembrane region" description="Helical" evidence="8">
    <location>
        <begin position="12"/>
        <end position="34"/>
    </location>
</feature>
<dbReference type="GO" id="GO:0097272">
    <property type="term" value="P:ammonium homeostasis"/>
    <property type="evidence" value="ECO:0007669"/>
    <property type="project" value="TreeGrafter"/>
</dbReference>
<feature type="transmembrane region" description="Helical" evidence="8">
    <location>
        <begin position="207"/>
        <end position="229"/>
    </location>
</feature>
<dbReference type="Gene3D" id="1.10.3430.10">
    <property type="entry name" value="Ammonium transporter AmtB like domains"/>
    <property type="match status" value="1"/>
</dbReference>
<dbReference type="Ensembl" id="ENSCATT00000024658.1">
    <property type="protein sequence ID" value="ENSCATP00000007019.1"/>
    <property type="gene ID" value="ENSCATG00000021309.1"/>
</dbReference>
<dbReference type="STRING" id="9531.ENSCATP00000007019"/>
<evidence type="ECO:0000256" key="1">
    <source>
        <dbReference type="ARBA" id="ARBA00004141"/>
    </source>
</evidence>
<dbReference type="InterPro" id="IPR029020">
    <property type="entry name" value="Ammonium/urea_transptr"/>
</dbReference>
<dbReference type="OrthoDB" id="534912at2759"/>
<dbReference type="AlphaFoldDB" id="A0A2K5L256"/>
<evidence type="ECO:0000256" key="3">
    <source>
        <dbReference type="ARBA" id="ARBA00022692"/>
    </source>
</evidence>
<feature type="transmembrane region" description="Helical" evidence="8">
    <location>
        <begin position="136"/>
        <end position="157"/>
    </location>
</feature>
<evidence type="ECO:0000313" key="10">
    <source>
        <dbReference type="Ensembl" id="ENSCATP00000007019.1"/>
    </source>
</evidence>
<evidence type="ECO:0000256" key="4">
    <source>
        <dbReference type="ARBA" id="ARBA00022989"/>
    </source>
</evidence>
<feature type="transmembrane region" description="Helical" evidence="8">
    <location>
        <begin position="46"/>
        <end position="65"/>
    </location>
</feature>
<dbReference type="GO" id="GO:0008519">
    <property type="term" value="F:ammonium channel activity"/>
    <property type="evidence" value="ECO:0007669"/>
    <property type="project" value="InterPro"/>
</dbReference>
<comment type="similarity">
    <text evidence="2">Belongs to the ammonium transporter (TC 2.A.49) family. Rh subfamily.</text>
</comment>
<proteinExistence type="inferred from homology"/>
<reference evidence="10" key="2">
    <citation type="submission" date="2025-09" db="UniProtKB">
        <authorList>
            <consortium name="Ensembl"/>
        </authorList>
    </citation>
    <scope>IDENTIFICATION</scope>
</reference>
<dbReference type="InterPro" id="IPR024041">
    <property type="entry name" value="NH4_transpt_AmtB-like_dom"/>
</dbReference>
<evidence type="ECO:0000256" key="8">
    <source>
        <dbReference type="SAM" id="Phobius"/>
    </source>
</evidence>
<evidence type="ECO:0000256" key="2">
    <source>
        <dbReference type="ARBA" id="ARBA00011036"/>
    </source>
</evidence>
<evidence type="ECO:0000256" key="5">
    <source>
        <dbReference type="ARBA" id="ARBA00023136"/>
    </source>
</evidence>
<dbReference type="GO" id="GO:0005886">
    <property type="term" value="C:plasma membrane"/>
    <property type="evidence" value="ECO:0007669"/>
    <property type="project" value="InterPro"/>
</dbReference>
<dbReference type="Pfam" id="PF00909">
    <property type="entry name" value="Ammonium_transp"/>
    <property type="match status" value="1"/>
</dbReference>
<dbReference type="FunFam" id="1.10.3430.10:FF:000009">
    <property type="entry name" value="Blood group Rh(D) polypeptide"/>
    <property type="match status" value="1"/>
</dbReference>
<evidence type="ECO:0000313" key="11">
    <source>
        <dbReference type="Proteomes" id="UP000233060"/>
    </source>
</evidence>
<keyword evidence="11" id="KW-1185">Reference proteome</keyword>
<dbReference type="PRINTS" id="PR00342">
    <property type="entry name" value="RHESUSRHD"/>
</dbReference>
<dbReference type="PANTHER" id="PTHR11730:SF43">
    <property type="entry name" value="BLOOD GROUP RH(CE) POLYPEPTIDE-RELATED"/>
    <property type="match status" value="1"/>
</dbReference>
<evidence type="ECO:0000259" key="9">
    <source>
        <dbReference type="Pfam" id="PF00909"/>
    </source>
</evidence>
<dbReference type="PANTHER" id="PTHR11730">
    <property type="entry name" value="AMMONIUM TRANSPORTER"/>
    <property type="match status" value="1"/>
</dbReference>
<feature type="transmembrane region" description="Helical" evidence="8">
    <location>
        <begin position="241"/>
        <end position="260"/>
    </location>
</feature>
<dbReference type="Proteomes" id="UP000233060">
    <property type="component" value="Unassembled WGS sequence"/>
</dbReference>
<comment type="subcellular location">
    <subcellularLocation>
        <location evidence="1">Membrane</location>
        <topology evidence="1">Multi-pass membrane protein</topology>
    </subcellularLocation>
</comment>
<protein>
    <recommendedName>
        <fullName evidence="6">RH-like protein</fullName>
    </recommendedName>
    <alternativeName>
        <fullName evidence="7">Rhesus-like protein</fullName>
    </alternativeName>
</protein>
<accession>A0A2K5L256</accession>
<sequence length="469" mass="51752">MSSKYPRSVRCCLPLWALTLEAALILLFFFFTYYDASLEDQKGLVASYQVCQDLTVMAVLGLGFFTSNLRRNSWSSVAFNLFLLALGVQWAILLDGFLSQFSPGKVVIKLFSIRLATRSAMSMLISVNAVLGKVNLVQLVVMELVELTVFGTMRMVVSDIIGIDYRMNMMHIHVFAAYFGLTVAWCLPKPLPEGTEDKCQTATSPSLFAMLGTLFLWMFWPSFNSALLITPIERKNAVFSTYYALAVSAVTAISVSSLAHPRGKINMTYMHNAALAGGVAVSASCHEIHSPWIAMVLGLVAGLISIGGAKCLPVCFNRVLGIHESHSVHYTFGLPALLGEITYIVLMALRVVWASSNISLGWNLAVKMAEAGDEELMCLEVSQRNHGGAGVPSGSWMPYTETTVAPNYRDHITVVSSFGCWILRKSIQEKQGLFKNKTTSFHCCLHLYVRNAHDRKVSLCTIKQGQRQI</sequence>
<feature type="transmembrane region" description="Helical" evidence="8">
    <location>
        <begin position="169"/>
        <end position="187"/>
    </location>
</feature>
<evidence type="ECO:0000256" key="6">
    <source>
        <dbReference type="ARBA" id="ARBA00070794"/>
    </source>
</evidence>
<keyword evidence="5 8" id="KW-0472">Membrane</keyword>
<evidence type="ECO:0000256" key="7">
    <source>
        <dbReference type="ARBA" id="ARBA00077274"/>
    </source>
</evidence>
<organism evidence="10 11">
    <name type="scientific">Cercocebus atys</name>
    <name type="common">Sooty mangabey</name>
    <name type="synonym">Cercocebus torquatus atys</name>
    <dbReference type="NCBI Taxonomy" id="9531"/>
    <lineage>
        <taxon>Eukaryota</taxon>
        <taxon>Metazoa</taxon>
        <taxon>Chordata</taxon>
        <taxon>Craniata</taxon>
        <taxon>Vertebrata</taxon>
        <taxon>Euteleostomi</taxon>
        <taxon>Mammalia</taxon>
        <taxon>Eutheria</taxon>
        <taxon>Euarchontoglires</taxon>
        <taxon>Primates</taxon>
        <taxon>Haplorrhini</taxon>
        <taxon>Catarrhini</taxon>
        <taxon>Cercopithecidae</taxon>
        <taxon>Cercopithecinae</taxon>
        <taxon>Cercocebus</taxon>
    </lineage>
</organism>
<dbReference type="Bgee" id="ENSCATG00000021309">
    <property type="expression patterns" value="Expressed in bone marrow and 12 other cell types or tissues"/>
</dbReference>
<feature type="domain" description="Ammonium transporter AmtB-like" evidence="9">
    <location>
        <begin position="21"/>
        <end position="360"/>
    </location>
</feature>
<feature type="transmembrane region" description="Helical" evidence="8">
    <location>
        <begin position="328"/>
        <end position="353"/>
    </location>
</feature>
<dbReference type="GeneID" id="105594966"/>
<dbReference type="InterPro" id="IPR002229">
    <property type="entry name" value="RhesusRHD"/>
</dbReference>
<keyword evidence="3 8" id="KW-0812">Transmembrane</keyword>
<dbReference type="RefSeq" id="XP_011935493.1">
    <property type="nucleotide sequence ID" value="XM_012080103.1"/>
</dbReference>
<feature type="transmembrane region" description="Helical" evidence="8">
    <location>
        <begin position="292"/>
        <end position="316"/>
    </location>
</feature>
<keyword evidence="4 8" id="KW-1133">Transmembrane helix</keyword>
<dbReference type="GeneTree" id="ENSGT00950000182844"/>
<dbReference type="SUPFAM" id="SSF111352">
    <property type="entry name" value="Ammonium transporter"/>
    <property type="match status" value="1"/>
</dbReference>